<sequence>MKKTAVIVILALLAIAQQAQARPYSKETEQLLERVDSLISQYTNICQQRQQEISRMAAQPKPTTPKGQFERNERLFHEYQFFNLDSAKAYVDANSKIASAMGNPAMQALCHIRKSYLLSAAGQIHESLKEMERVDRSSLKDSLWIEYYGQMSLLYSRFAEYIDVGGKAQMELYQKEYEYADSVLALLPQESPYYYIYRAIKQIYWKQHAQGIAELQGYLATNRKLTIANSQMLYLLAAMFRESKQPEKQLESLAYAAAMDLILCNNDNSSLKDLSDMLYNLGDNERAYNYISMCMAMASKMNNRVRLVNASSVFGKIQKKNSEEKEQRNQILVVLLWVIGIFTWVLIFVALYLYRVLKQRSRQQKELHLLNDELNSSNMELADTNKQLKESLAEITHLNGQVNEANGQLSEANAQLSALNTQLQEQNALTEEYLTFVLTLCSDYISKLDQYRKNINRKVKTHMYEDLLQQTESPLMVQSELKDFYRTFDNIYLHVYPTFVSDFNALLQPNQQITPKEEGRLNTELRIFALLHLGFTDSGKIADFLHCSTQTVYNNRLRTKQKAINRDDFDEQIRSIGTKKA</sequence>
<dbReference type="EMBL" id="VZCB01000075">
    <property type="protein sequence ID" value="MQN81057.1"/>
    <property type="molecule type" value="Genomic_DNA"/>
</dbReference>
<reference evidence="5 6" key="1">
    <citation type="submission" date="2019-09" db="EMBL/GenBank/DDBJ databases">
        <title>Distinct polysaccharide growth profiles of human intestinal Prevotella copri isolates.</title>
        <authorList>
            <person name="Fehlner-Peach H."/>
            <person name="Magnabosco C."/>
            <person name="Raghavan V."/>
            <person name="Scher J.U."/>
            <person name="Tett A."/>
            <person name="Cox L.M."/>
            <person name="Gottsegen C."/>
            <person name="Watters A."/>
            <person name="Wiltshire- Gordon J.D."/>
            <person name="Segata N."/>
            <person name="Bonneau R."/>
            <person name="Littman D.R."/>
        </authorList>
    </citation>
    <scope>NUCLEOTIDE SEQUENCE [LARGE SCALE GENOMIC DNA]</scope>
    <source>
        <strain evidence="6">iA622</strain>
    </source>
</reference>
<gene>
    <name evidence="5" type="ORF">F7D73_08835</name>
</gene>
<feature type="signal peptide" evidence="3">
    <location>
        <begin position="1"/>
        <end position="21"/>
    </location>
</feature>
<keyword evidence="2" id="KW-1133">Transmembrane helix</keyword>
<dbReference type="AlphaFoldDB" id="A0A6G1U0W4"/>
<keyword evidence="3" id="KW-0732">Signal</keyword>
<accession>A0A6G1U0W4</accession>
<evidence type="ECO:0000313" key="6">
    <source>
        <dbReference type="Proteomes" id="UP000480425"/>
    </source>
</evidence>
<dbReference type="RefSeq" id="WP_153123974.1">
    <property type="nucleotide sequence ID" value="NZ_VZCB01000075.1"/>
</dbReference>
<feature type="domain" description="DUF6377" evidence="4">
    <location>
        <begin position="261"/>
        <end position="391"/>
    </location>
</feature>
<evidence type="ECO:0000313" key="5">
    <source>
        <dbReference type="EMBL" id="MQN81057.1"/>
    </source>
</evidence>
<keyword evidence="2" id="KW-0472">Membrane</keyword>
<name>A0A6G1U0W4_9BACT</name>
<evidence type="ECO:0000256" key="1">
    <source>
        <dbReference type="SAM" id="Coils"/>
    </source>
</evidence>
<dbReference type="Proteomes" id="UP000480425">
    <property type="component" value="Unassembled WGS sequence"/>
</dbReference>
<dbReference type="Pfam" id="PF19904">
    <property type="entry name" value="DUF6377"/>
    <property type="match status" value="2"/>
</dbReference>
<comment type="caution">
    <text evidence="5">The sequence shown here is derived from an EMBL/GenBank/DDBJ whole genome shotgun (WGS) entry which is preliminary data.</text>
</comment>
<evidence type="ECO:0000259" key="4">
    <source>
        <dbReference type="Pfam" id="PF19904"/>
    </source>
</evidence>
<feature type="chain" id="PRO_5026285529" description="DUF6377 domain-containing protein" evidence="3">
    <location>
        <begin position="22"/>
        <end position="581"/>
    </location>
</feature>
<evidence type="ECO:0000256" key="2">
    <source>
        <dbReference type="SAM" id="Phobius"/>
    </source>
</evidence>
<feature type="domain" description="DUF6377" evidence="4">
    <location>
        <begin position="397"/>
        <end position="542"/>
    </location>
</feature>
<dbReference type="InterPro" id="IPR045957">
    <property type="entry name" value="DUF6377"/>
</dbReference>
<dbReference type="OrthoDB" id="1044679at2"/>
<feature type="transmembrane region" description="Helical" evidence="2">
    <location>
        <begin position="331"/>
        <end position="354"/>
    </location>
</feature>
<keyword evidence="1" id="KW-0175">Coiled coil</keyword>
<feature type="coiled-coil region" evidence="1">
    <location>
        <begin position="360"/>
        <end position="429"/>
    </location>
</feature>
<keyword evidence="2" id="KW-0812">Transmembrane</keyword>
<evidence type="ECO:0000256" key="3">
    <source>
        <dbReference type="SAM" id="SignalP"/>
    </source>
</evidence>
<protein>
    <recommendedName>
        <fullName evidence="4">DUF6377 domain-containing protein</fullName>
    </recommendedName>
</protein>
<proteinExistence type="predicted"/>
<organism evidence="5 6">
    <name type="scientific">Segatella copri</name>
    <dbReference type="NCBI Taxonomy" id="165179"/>
    <lineage>
        <taxon>Bacteria</taxon>
        <taxon>Pseudomonadati</taxon>
        <taxon>Bacteroidota</taxon>
        <taxon>Bacteroidia</taxon>
        <taxon>Bacteroidales</taxon>
        <taxon>Prevotellaceae</taxon>
        <taxon>Segatella</taxon>
    </lineage>
</organism>